<dbReference type="InterPro" id="IPR036236">
    <property type="entry name" value="Znf_C2H2_sf"/>
</dbReference>
<dbReference type="GO" id="GO:0000981">
    <property type="term" value="F:DNA-binding transcription factor activity, RNA polymerase II-specific"/>
    <property type="evidence" value="ECO:0007669"/>
    <property type="project" value="TreeGrafter"/>
</dbReference>
<dbReference type="FunFam" id="3.30.160.60:FF:000100">
    <property type="entry name" value="Zinc finger 45-like"/>
    <property type="match status" value="1"/>
</dbReference>
<proteinExistence type="inferred from homology"/>
<feature type="region of interest" description="Disordered" evidence="13">
    <location>
        <begin position="147"/>
        <end position="201"/>
    </location>
</feature>
<feature type="compositionally biased region" description="Low complexity" evidence="13">
    <location>
        <begin position="262"/>
        <end position="277"/>
    </location>
</feature>
<protein>
    <recommendedName>
        <fullName evidence="14">C2H2-type domain-containing protein</fullName>
    </recommendedName>
</protein>
<dbReference type="PROSITE" id="PS00028">
    <property type="entry name" value="ZINC_FINGER_C2H2_1"/>
    <property type="match status" value="4"/>
</dbReference>
<dbReference type="FunFam" id="3.30.160.60:FF:000417">
    <property type="entry name" value="Zinc finger protein"/>
    <property type="match status" value="1"/>
</dbReference>
<dbReference type="Gene3D" id="3.30.160.60">
    <property type="entry name" value="Classic Zinc Finger"/>
    <property type="match status" value="4"/>
</dbReference>
<dbReference type="SMART" id="SM00355">
    <property type="entry name" value="ZnF_C2H2"/>
    <property type="match status" value="4"/>
</dbReference>
<name>A0A8T2PX50_9TELE</name>
<keyword evidence="16" id="KW-1185">Reference proteome</keyword>
<evidence type="ECO:0000313" key="16">
    <source>
        <dbReference type="Proteomes" id="UP000824540"/>
    </source>
</evidence>
<keyword evidence="5 11" id="KW-0863">Zinc-finger</keyword>
<dbReference type="Proteomes" id="UP000824540">
    <property type="component" value="Unassembled WGS sequence"/>
</dbReference>
<keyword evidence="6" id="KW-0862">Zinc</keyword>
<evidence type="ECO:0000259" key="14">
    <source>
        <dbReference type="PROSITE" id="PS50157"/>
    </source>
</evidence>
<keyword evidence="12" id="KW-0175">Coiled coil</keyword>
<feature type="region of interest" description="Disordered" evidence="13">
    <location>
        <begin position="248"/>
        <end position="305"/>
    </location>
</feature>
<evidence type="ECO:0000256" key="4">
    <source>
        <dbReference type="ARBA" id="ARBA00022737"/>
    </source>
</evidence>
<keyword evidence="7" id="KW-0805">Transcription regulation</keyword>
<evidence type="ECO:0000256" key="3">
    <source>
        <dbReference type="ARBA" id="ARBA00022723"/>
    </source>
</evidence>
<sequence length="508" mass="56901">MEVLTKAAIAEICELVDDGYAVLHLEISRSHKENEALKRKLRLMELKIARASGERRREIVNLVKSRSVSGVQVCDEFSVSSRVKDHIPTPERDFSVGSQPGVSLWRDAELSVVDKEEAPVMPNVHDESPHMEEDQGPETLCIKKEGLDEDMENSDAQRGMKVDDERPLESDGGEKSPIVDTQTVPATSLEELNEQQRIRPGVWEDNELDEVLKAEPEMGISNPQDTAERLKNHGSDYALYEKPGQLDTFFSRGNSETETEGPACSYSPAASSDSPPSHSERRVGPAAVKSASDRLSPVEPPDVKPDVIVIDSEPLQVDVEMHSGWTKEAMPGVVHTQQRHYNEFGEGEDLEPGTAVQLPVMEDSSESDSLMNRHFSMTSRVKGHNRASSREKRFICGYCGKSFTCPKYLQTHQRVHTGEKPYSCMHCGKRFAQSSYLKKHQTVHTGEKPFGCTQCGKRFADSSNLIRHKSVHTGERPFICIHCGERFAGKHNLKIHQQRNHPSVWSVR</sequence>
<dbReference type="FunFam" id="3.30.160.60:FF:000213">
    <property type="entry name" value="Zinc finger protein 624"/>
    <property type="match status" value="1"/>
</dbReference>
<dbReference type="PANTHER" id="PTHR23235:SF142">
    <property type="entry name" value="ZINC FINGER PROTEIN 384"/>
    <property type="match status" value="1"/>
</dbReference>
<feature type="compositionally biased region" description="Basic and acidic residues" evidence="13">
    <location>
        <begin position="158"/>
        <end position="174"/>
    </location>
</feature>
<keyword evidence="8" id="KW-0238">DNA-binding</keyword>
<evidence type="ECO:0000256" key="11">
    <source>
        <dbReference type="PROSITE-ProRule" id="PRU00042"/>
    </source>
</evidence>
<reference evidence="15" key="1">
    <citation type="thesis" date="2021" institute="BYU ScholarsArchive" country="Provo, UT, USA">
        <title>Applications of and Algorithms for Genome Assembly and Genomic Analyses with an Emphasis on Marine Teleosts.</title>
        <authorList>
            <person name="Pickett B.D."/>
        </authorList>
    </citation>
    <scope>NUCLEOTIDE SEQUENCE</scope>
    <source>
        <strain evidence="15">HI-2016</strain>
    </source>
</reference>
<evidence type="ECO:0000256" key="5">
    <source>
        <dbReference type="ARBA" id="ARBA00022771"/>
    </source>
</evidence>
<comment type="subcellular location">
    <subcellularLocation>
        <location evidence="1">Nucleus</location>
    </subcellularLocation>
</comment>
<dbReference type="PROSITE" id="PS50157">
    <property type="entry name" value="ZINC_FINGER_C2H2_2"/>
    <property type="match status" value="4"/>
</dbReference>
<dbReference type="OrthoDB" id="9439903at2759"/>
<accession>A0A8T2PX50</accession>
<organism evidence="15 16">
    <name type="scientific">Albula glossodonta</name>
    <name type="common">roundjaw bonefish</name>
    <dbReference type="NCBI Taxonomy" id="121402"/>
    <lineage>
        <taxon>Eukaryota</taxon>
        <taxon>Metazoa</taxon>
        <taxon>Chordata</taxon>
        <taxon>Craniata</taxon>
        <taxon>Vertebrata</taxon>
        <taxon>Euteleostomi</taxon>
        <taxon>Actinopterygii</taxon>
        <taxon>Neopterygii</taxon>
        <taxon>Teleostei</taxon>
        <taxon>Albuliformes</taxon>
        <taxon>Albulidae</taxon>
        <taxon>Albula</taxon>
    </lineage>
</organism>
<feature type="domain" description="C2H2-type" evidence="14">
    <location>
        <begin position="450"/>
        <end position="477"/>
    </location>
</feature>
<evidence type="ECO:0000256" key="7">
    <source>
        <dbReference type="ARBA" id="ARBA00023015"/>
    </source>
</evidence>
<feature type="domain" description="C2H2-type" evidence="14">
    <location>
        <begin position="394"/>
        <end position="421"/>
    </location>
</feature>
<dbReference type="GO" id="GO:0005634">
    <property type="term" value="C:nucleus"/>
    <property type="evidence" value="ECO:0007669"/>
    <property type="project" value="UniProtKB-SubCell"/>
</dbReference>
<comment type="caution">
    <text evidence="15">The sequence shown here is derived from an EMBL/GenBank/DDBJ whole genome shotgun (WGS) entry which is preliminary data.</text>
</comment>
<dbReference type="Pfam" id="PF00096">
    <property type="entry name" value="zf-C2H2"/>
    <property type="match status" value="3"/>
</dbReference>
<evidence type="ECO:0000313" key="15">
    <source>
        <dbReference type="EMBL" id="KAG9355871.1"/>
    </source>
</evidence>
<evidence type="ECO:0000256" key="10">
    <source>
        <dbReference type="ARBA" id="ARBA00023242"/>
    </source>
</evidence>
<evidence type="ECO:0000256" key="13">
    <source>
        <dbReference type="SAM" id="MobiDB-lite"/>
    </source>
</evidence>
<dbReference type="InterPro" id="IPR013087">
    <property type="entry name" value="Znf_C2H2_type"/>
</dbReference>
<evidence type="ECO:0000256" key="6">
    <source>
        <dbReference type="ARBA" id="ARBA00022833"/>
    </source>
</evidence>
<evidence type="ECO:0000256" key="1">
    <source>
        <dbReference type="ARBA" id="ARBA00004123"/>
    </source>
</evidence>
<dbReference type="PANTHER" id="PTHR23235">
    <property type="entry name" value="KRUEPPEL-LIKE TRANSCRIPTION FACTOR"/>
    <property type="match status" value="1"/>
</dbReference>
<evidence type="ECO:0000256" key="9">
    <source>
        <dbReference type="ARBA" id="ARBA00023163"/>
    </source>
</evidence>
<feature type="domain" description="C2H2-type" evidence="14">
    <location>
        <begin position="422"/>
        <end position="449"/>
    </location>
</feature>
<keyword evidence="10" id="KW-0539">Nucleus</keyword>
<dbReference type="FunFam" id="3.30.160.60:FF:001954">
    <property type="entry name" value="Zinc finger protein 787"/>
    <property type="match status" value="1"/>
</dbReference>
<keyword evidence="9" id="KW-0804">Transcription</keyword>
<dbReference type="EMBL" id="JAFBMS010000001">
    <property type="protein sequence ID" value="KAG9355871.1"/>
    <property type="molecule type" value="Genomic_DNA"/>
</dbReference>
<gene>
    <name evidence="15" type="ORF">JZ751_000714</name>
</gene>
<dbReference type="GO" id="GO:0008270">
    <property type="term" value="F:zinc ion binding"/>
    <property type="evidence" value="ECO:0007669"/>
    <property type="project" value="UniProtKB-KW"/>
</dbReference>
<keyword evidence="4" id="KW-0677">Repeat</keyword>
<dbReference type="GO" id="GO:0000978">
    <property type="term" value="F:RNA polymerase II cis-regulatory region sequence-specific DNA binding"/>
    <property type="evidence" value="ECO:0007669"/>
    <property type="project" value="TreeGrafter"/>
</dbReference>
<feature type="domain" description="C2H2-type" evidence="14">
    <location>
        <begin position="478"/>
        <end position="501"/>
    </location>
</feature>
<comment type="similarity">
    <text evidence="2">Belongs to the krueppel C2H2-type zinc-finger protein family.</text>
</comment>
<dbReference type="AlphaFoldDB" id="A0A8T2PX50"/>
<evidence type="ECO:0000256" key="2">
    <source>
        <dbReference type="ARBA" id="ARBA00006991"/>
    </source>
</evidence>
<dbReference type="SUPFAM" id="SSF57667">
    <property type="entry name" value="beta-beta-alpha zinc fingers"/>
    <property type="match status" value="3"/>
</dbReference>
<keyword evidence="3" id="KW-0479">Metal-binding</keyword>
<feature type="coiled-coil region" evidence="12">
    <location>
        <begin position="27"/>
        <end position="54"/>
    </location>
</feature>
<evidence type="ECO:0000256" key="12">
    <source>
        <dbReference type="SAM" id="Coils"/>
    </source>
</evidence>
<evidence type="ECO:0000256" key="8">
    <source>
        <dbReference type="ARBA" id="ARBA00023125"/>
    </source>
</evidence>